<keyword evidence="1" id="KW-0472">Membrane</keyword>
<keyword evidence="1" id="KW-0812">Transmembrane</keyword>
<feature type="domain" description="Cadherin cytoplasmic C-terminal" evidence="2">
    <location>
        <begin position="36"/>
        <end position="75"/>
    </location>
</feature>
<keyword evidence="1" id="KW-1133">Transmembrane helix</keyword>
<organism evidence="3 4">
    <name type="scientific">Anabas testudineus</name>
    <name type="common">Climbing perch</name>
    <name type="synonym">Anthias testudineus</name>
    <dbReference type="NCBI Taxonomy" id="64144"/>
    <lineage>
        <taxon>Eukaryota</taxon>
        <taxon>Metazoa</taxon>
        <taxon>Chordata</taxon>
        <taxon>Craniata</taxon>
        <taxon>Vertebrata</taxon>
        <taxon>Euteleostomi</taxon>
        <taxon>Actinopterygii</taxon>
        <taxon>Neopterygii</taxon>
        <taxon>Teleostei</taxon>
        <taxon>Neoteleostei</taxon>
        <taxon>Acanthomorphata</taxon>
        <taxon>Anabantaria</taxon>
        <taxon>Anabantiformes</taxon>
        <taxon>Anabantoidei</taxon>
        <taxon>Anabantidae</taxon>
        <taxon>Anabas</taxon>
    </lineage>
</organism>
<evidence type="ECO:0000259" key="2">
    <source>
        <dbReference type="Pfam" id="PF16492"/>
    </source>
</evidence>
<accession>A0A7N6AI40</accession>
<protein>
    <recommendedName>
        <fullName evidence="2">Cadherin cytoplasmic C-terminal domain-containing protein</fullName>
    </recommendedName>
</protein>
<proteinExistence type="predicted"/>
<feature type="transmembrane region" description="Helical" evidence="1">
    <location>
        <begin position="39"/>
        <end position="62"/>
    </location>
</feature>
<dbReference type="OrthoDB" id="6252479at2759"/>
<evidence type="ECO:0000313" key="3">
    <source>
        <dbReference type="Ensembl" id="ENSATEP00000046968.1"/>
    </source>
</evidence>
<sequence length="129" mass="14763">MRTTTVPRFSLPILSTAPLTVRTSPILLKRDTFFSDLNLYLLIAIVSVSLIFLLSLITLIAVKCHRTDGTFSRYSAPMITTHPDGSWSYSKATQQYDVFCMCLDLSFFESYFVCYILKNYGIIRKINIK</sequence>
<reference evidence="3" key="1">
    <citation type="submission" date="2021-04" db="EMBL/GenBank/DDBJ databases">
        <authorList>
            <consortium name="Wellcome Sanger Institute Data Sharing"/>
        </authorList>
    </citation>
    <scope>NUCLEOTIDE SEQUENCE [LARGE SCALE GENOMIC DNA]</scope>
</reference>
<dbReference type="AlphaFoldDB" id="A0A7N6AI40"/>
<dbReference type="Proteomes" id="UP000265040">
    <property type="component" value="Chromosome 10"/>
</dbReference>
<dbReference type="Ensembl" id="ENSATET00000066631.1">
    <property type="protein sequence ID" value="ENSATEP00000046968.1"/>
    <property type="gene ID" value="ENSATEG00000027862.1"/>
</dbReference>
<evidence type="ECO:0000313" key="4">
    <source>
        <dbReference type="Proteomes" id="UP000265040"/>
    </source>
</evidence>
<dbReference type="InParanoid" id="A0A7N6AI40"/>
<reference evidence="3" key="2">
    <citation type="submission" date="2025-08" db="UniProtKB">
        <authorList>
            <consortium name="Ensembl"/>
        </authorList>
    </citation>
    <scope>IDENTIFICATION</scope>
</reference>
<name>A0A7N6AI40_ANATE</name>
<dbReference type="Pfam" id="PF16492">
    <property type="entry name" value="Cadherin_C_2"/>
    <property type="match status" value="1"/>
</dbReference>
<keyword evidence="4" id="KW-1185">Reference proteome</keyword>
<dbReference type="InterPro" id="IPR032455">
    <property type="entry name" value="Cadherin_C"/>
</dbReference>
<reference evidence="3" key="3">
    <citation type="submission" date="2025-09" db="UniProtKB">
        <authorList>
            <consortium name="Ensembl"/>
        </authorList>
    </citation>
    <scope>IDENTIFICATION</scope>
</reference>
<dbReference type="GeneTree" id="ENSGT00940000164173"/>
<evidence type="ECO:0000256" key="1">
    <source>
        <dbReference type="SAM" id="Phobius"/>
    </source>
</evidence>